<sequence>MDDLPSAPGNAPGSFSTNKPPLGEPSKARRESLKKHNEKAPIQLQNLCPIHKYYAAADTVLAQFKQLLKEGDLDGAYIIGRRFALFSTISLPGHDYYASPDPELIKLRLKNQKDAQWVTTGVERIVQVMDKQEIQKQTAELERIRKQKEQEEKEKMEWEQKMKQRLTTSGSSMSVKRGGEEKDLISKLASLNNLFPREDADEEELIPSAPPQHDIEQNEEMPPLPPPMAVPRIEELEHSMLAKSISAVDQLKSNGMTPMFEEPPSYSDLFLDVLRTSSVGNSTESLHQSTTSSSIPTSPLLVQQPRISIRTIQQTCSHQLQSCINMKQIEFIRLGTYQGRLASSSPKYDSTNGCAVISPLVVATHIYPQHVHKAKPELLLQHTSSTTTSKYGLGNVAINEIIDKRAPPILNAVRSKLGLSKHALIIPSDVHDYLVDEHILPQDKFVGACGGDILAQGHLNELVEMMVNGHEVSKKSKSVRKLKVGAALFFREHVVSIIKIPLANGACYFDLIDSLPSSRVGGMASRTRCKDRASFETLLRWYASSKFSDSQCEFIDANKWDDGMCDFDPRVFQSFVWTETQ</sequence>
<dbReference type="Proteomes" id="UP001224775">
    <property type="component" value="Unassembled WGS sequence"/>
</dbReference>
<feature type="compositionally biased region" description="Polar residues" evidence="1">
    <location>
        <begin position="165"/>
        <end position="174"/>
    </location>
</feature>
<reference evidence="2" key="1">
    <citation type="submission" date="2023-06" db="EMBL/GenBank/DDBJ databases">
        <title>Survivors Of The Sea: Transcriptome response of Skeletonema marinoi to long-term dormancy.</title>
        <authorList>
            <person name="Pinder M.I.M."/>
            <person name="Kourtchenko O."/>
            <person name="Robertson E.K."/>
            <person name="Larsson T."/>
            <person name="Maumus F."/>
            <person name="Osuna-Cruz C.M."/>
            <person name="Vancaester E."/>
            <person name="Stenow R."/>
            <person name="Vandepoele K."/>
            <person name="Ploug H."/>
            <person name="Bruchert V."/>
            <person name="Godhe A."/>
            <person name="Topel M."/>
        </authorList>
    </citation>
    <scope>NUCLEOTIDE SEQUENCE</scope>
    <source>
        <strain evidence="2">R05AC</strain>
    </source>
</reference>
<name>A0AAD8YGE6_9STRA</name>
<evidence type="ECO:0000256" key="1">
    <source>
        <dbReference type="SAM" id="MobiDB-lite"/>
    </source>
</evidence>
<accession>A0AAD8YGE6</accession>
<proteinExistence type="predicted"/>
<feature type="compositionally biased region" description="Basic and acidic residues" evidence="1">
    <location>
        <begin position="26"/>
        <end position="38"/>
    </location>
</feature>
<dbReference type="AlphaFoldDB" id="A0AAD8YGE6"/>
<protein>
    <submittedName>
        <fullName evidence="2">Uncharacterized protein</fullName>
    </submittedName>
</protein>
<dbReference type="EMBL" id="JATAAI010000005">
    <property type="protein sequence ID" value="KAK1745637.1"/>
    <property type="molecule type" value="Genomic_DNA"/>
</dbReference>
<dbReference type="Gene3D" id="1.20.58.80">
    <property type="entry name" value="Phosphotransferase system, lactose/cellobiose-type IIA subunit"/>
    <property type="match status" value="1"/>
</dbReference>
<evidence type="ECO:0000313" key="3">
    <source>
        <dbReference type="Proteomes" id="UP001224775"/>
    </source>
</evidence>
<evidence type="ECO:0000313" key="2">
    <source>
        <dbReference type="EMBL" id="KAK1745637.1"/>
    </source>
</evidence>
<feature type="region of interest" description="Disordered" evidence="1">
    <location>
        <begin position="1"/>
        <end position="38"/>
    </location>
</feature>
<feature type="region of interest" description="Disordered" evidence="1">
    <location>
        <begin position="152"/>
        <end position="180"/>
    </location>
</feature>
<keyword evidence="3" id="KW-1185">Reference proteome</keyword>
<gene>
    <name evidence="2" type="ORF">QTG54_003561</name>
</gene>
<comment type="caution">
    <text evidence="2">The sequence shown here is derived from an EMBL/GenBank/DDBJ whole genome shotgun (WGS) entry which is preliminary data.</text>
</comment>
<feature type="compositionally biased region" description="Basic and acidic residues" evidence="1">
    <location>
        <begin position="152"/>
        <end position="162"/>
    </location>
</feature>
<organism evidence="2 3">
    <name type="scientific">Skeletonema marinoi</name>
    <dbReference type="NCBI Taxonomy" id="267567"/>
    <lineage>
        <taxon>Eukaryota</taxon>
        <taxon>Sar</taxon>
        <taxon>Stramenopiles</taxon>
        <taxon>Ochrophyta</taxon>
        <taxon>Bacillariophyta</taxon>
        <taxon>Coscinodiscophyceae</taxon>
        <taxon>Thalassiosirophycidae</taxon>
        <taxon>Thalassiosirales</taxon>
        <taxon>Skeletonemataceae</taxon>
        <taxon>Skeletonema</taxon>
        <taxon>Skeletonema marinoi-dohrnii complex</taxon>
    </lineage>
</organism>